<reference evidence="3 4" key="1">
    <citation type="submission" date="2024-02" db="EMBL/GenBank/DDBJ databases">
        <title>Chromosome-scale genome assembly of the rough periwinkle Littorina saxatilis.</title>
        <authorList>
            <person name="De Jode A."/>
            <person name="Faria R."/>
            <person name="Formenti G."/>
            <person name="Sims Y."/>
            <person name="Smith T.P."/>
            <person name="Tracey A."/>
            <person name="Wood J.M.D."/>
            <person name="Zagrodzka Z.B."/>
            <person name="Johannesson K."/>
            <person name="Butlin R.K."/>
            <person name="Leder E.H."/>
        </authorList>
    </citation>
    <scope>NUCLEOTIDE SEQUENCE [LARGE SCALE GENOMIC DNA]</scope>
    <source>
        <strain evidence="3">Snail1</strain>
        <tissue evidence="3">Muscle</tissue>
    </source>
</reference>
<feature type="transmembrane region" description="Helical" evidence="2">
    <location>
        <begin position="31"/>
        <end position="55"/>
    </location>
</feature>
<evidence type="ECO:0000256" key="2">
    <source>
        <dbReference type="SAM" id="Phobius"/>
    </source>
</evidence>
<comment type="caution">
    <text evidence="3">The sequence shown here is derived from an EMBL/GenBank/DDBJ whole genome shotgun (WGS) entry which is preliminary data.</text>
</comment>
<protein>
    <submittedName>
        <fullName evidence="3">Uncharacterized protein</fullName>
    </submittedName>
</protein>
<keyword evidence="4" id="KW-1185">Reference proteome</keyword>
<accession>A0AAN9G8L6</accession>
<gene>
    <name evidence="3" type="ORF">V1264_003207</name>
</gene>
<keyword evidence="2" id="KW-0472">Membrane</keyword>
<sequence length="216" mass="24029">MIYILLGVYVNTIHLFETVEADEPLPDLSKWAFAGIVIVVYTVVIAVVISFIFLLRRFIRGRRKTNTNQNKSDQVFCSVSNSKQHVQSPPASGSNDVNHYSTPDDKQIQDQTGGYATPAEPASPYAVTGASPYEEAGVSRKGKQPGHVSSLNQEYNRLGYNPAFKTKGELPQNHYDHANTETGAYSTVHAEARKQDQLREMAAVQYSHLQRNDDVI</sequence>
<dbReference type="EMBL" id="JBAMIC010000012">
    <property type="protein sequence ID" value="KAK7099002.1"/>
    <property type="molecule type" value="Genomic_DNA"/>
</dbReference>
<evidence type="ECO:0000313" key="3">
    <source>
        <dbReference type="EMBL" id="KAK7099002.1"/>
    </source>
</evidence>
<feature type="compositionally biased region" description="Polar residues" evidence="1">
    <location>
        <begin position="70"/>
        <end position="101"/>
    </location>
</feature>
<keyword evidence="2" id="KW-1133">Transmembrane helix</keyword>
<dbReference type="Proteomes" id="UP001374579">
    <property type="component" value="Unassembled WGS sequence"/>
</dbReference>
<keyword evidence="2" id="KW-0812">Transmembrane</keyword>
<proteinExistence type="predicted"/>
<organism evidence="3 4">
    <name type="scientific">Littorina saxatilis</name>
    <dbReference type="NCBI Taxonomy" id="31220"/>
    <lineage>
        <taxon>Eukaryota</taxon>
        <taxon>Metazoa</taxon>
        <taxon>Spiralia</taxon>
        <taxon>Lophotrochozoa</taxon>
        <taxon>Mollusca</taxon>
        <taxon>Gastropoda</taxon>
        <taxon>Caenogastropoda</taxon>
        <taxon>Littorinimorpha</taxon>
        <taxon>Littorinoidea</taxon>
        <taxon>Littorinidae</taxon>
        <taxon>Littorina</taxon>
    </lineage>
</organism>
<evidence type="ECO:0000256" key="1">
    <source>
        <dbReference type="SAM" id="MobiDB-lite"/>
    </source>
</evidence>
<dbReference type="AlphaFoldDB" id="A0AAN9G8L6"/>
<evidence type="ECO:0000313" key="4">
    <source>
        <dbReference type="Proteomes" id="UP001374579"/>
    </source>
</evidence>
<feature type="region of interest" description="Disordered" evidence="1">
    <location>
        <begin position="70"/>
        <end position="150"/>
    </location>
</feature>
<name>A0AAN9G8L6_9CAEN</name>